<dbReference type="PANTHER" id="PTHR10146">
    <property type="entry name" value="PROLINE SYNTHETASE CO-TRANSCRIBED BACTERIAL HOMOLOG PROTEIN"/>
    <property type="match status" value="1"/>
</dbReference>
<dbReference type="NCBIfam" id="TIGR00044">
    <property type="entry name" value="YggS family pyridoxal phosphate-dependent enzyme"/>
    <property type="match status" value="1"/>
</dbReference>
<keyword evidence="1 2" id="KW-0663">Pyridoxal phosphate</keyword>
<dbReference type="OrthoDB" id="9804072at2"/>
<protein>
    <recommendedName>
        <fullName evidence="2">Pyridoxal phosphate homeostasis protein</fullName>
        <shortName evidence="2">PLP homeostasis protein</shortName>
    </recommendedName>
</protein>
<dbReference type="Proteomes" id="UP000242310">
    <property type="component" value="Unassembled WGS sequence"/>
</dbReference>
<evidence type="ECO:0000313" key="6">
    <source>
        <dbReference type="EMBL" id="PSL50760.1"/>
    </source>
</evidence>
<dbReference type="EMBL" id="PYAV01000002">
    <property type="protein sequence ID" value="PSL50760.1"/>
    <property type="molecule type" value="Genomic_DNA"/>
</dbReference>
<dbReference type="SUPFAM" id="SSF51419">
    <property type="entry name" value="PLP-binding barrel"/>
    <property type="match status" value="1"/>
</dbReference>
<dbReference type="HAMAP" id="MF_02087">
    <property type="entry name" value="PLP_homeostasis"/>
    <property type="match status" value="1"/>
</dbReference>
<dbReference type="CDD" id="cd00635">
    <property type="entry name" value="PLPDE_III_YBL036c_like"/>
    <property type="match status" value="1"/>
</dbReference>
<evidence type="ECO:0000256" key="2">
    <source>
        <dbReference type="HAMAP-Rule" id="MF_02087"/>
    </source>
</evidence>
<dbReference type="InterPro" id="IPR029066">
    <property type="entry name" value="PLP-binding_barrel"/>
</dbReference>
<dbReference type="InterPro" id="IPR011078">
    <property type="entry name" value="PyrdxlP_homeostasis"/>
</dbReference>
<comment type="cofactor">
    <cofactor evidence="3">
        <name>pyridoxal 5'-phosphate</name>
        <dbReference type="ChEBI" id="CHEBI:597326"/>
    </cofactor>
</comment>
<dbReference type="PANTHER" id="PTHR10146:SF14">
    <property type="entry name" value="PYRIDOXAL PHOSPHATE HOMEOSTASIS PROTEIN"/>
    <property type="match status" value="1"/>
</dbReference>
<comment type="caution">
    <text evidence="6">The sequence shown here is derived from an EMBL/GenBank/DDBJ whole genome shotgun (WGS) entry which is preliminary data.</text>
</comment>
<organism evidence="6 7">
    <name type="scientific">Salsuginibacillus halophilus</name>
    <dbReference type="NCBI Taxonomy" id="517424"/>
    <lineage>
        <taxon>Bacteria</taxon>
        <taxon>Bacillati</taxon>
        <taxon>Bacillota</taxon>
        <taxon>Bacilli</taxon>
        <taxon>Bacillales</taxon>
        <taxon>Bacillaceae</taxon>
        <taxon>Salsuginibacillus</taxon>
    </lineage>
</organism>
<sequence>MSSVSKRYSDIHSRIEAALHRAGRPPGSVGVIGVTKYVTKERAKEAVEAGITHLGENRPDGLLEKEEALASSVVWHYIGQLQSRKVKEVAGVMDMLHALDRHSLAKELEKRLPDGDTLDCFVQVNVSGEASKSGLAPEEVEDFIRSLGSYEKLRIRGLMTMAPAVQNPEDARPFFRELRKIRDDVKSLNLSHAPCTELSMGMSNDFEVAVEEGAAWVRLGSSLVGPT</sequence>
<evidence type="ECO:0000256" key="3">
    <source>
        <dbReference type="PIRSR" id="PIRSR004848-1"/>
    </source>
</evidence>
<feature type="modified residue" description="N6-(pyridoxal phosphate)lysine" evidence="2 3">
    <location>
        <position position="36"/>
    </location>
</feature>
<name>A0A2P8HX09_9BACI</name>
<accession>A0A2P8HX09</accession>
<dbReference type="InterPro" id="IPR001608">
    <property type="entry name" value="Ala_racemase_N"/>
</dbReference>
<dbReference type="PIRSF" id="PIRSF004848">
    <property type="entry name" value="YBL036c_PLPDEIII"/>
    <property type="match status" value="1"/>
</dbReference>
<reference evidence="6 7" key="1">
    <citation type="submission" date="2018-03" db="EMBL/GenBank/DDBJ databases">
        <title>Genomic Encyclopedia of Type Strains, Phase III (KMG-III): the genomes of soil and plant-associated and newly described type strains.</title>
        <authorList>
            <person name="Whitman W."/>
        </authorList>
    </citation>
    <scope>NUCLEOTIDE SEQUENCE [LARGE SCALE GENOMIC DNA]</scope>
    <source>
        <strain evidence="6 7">CGMCC 1.07653</strain>
    </source>
</reference>
<evidence type="ECO:0000313" key="7">
    <source>
        <dbReference type="Proteomes" id="UP000242310"/>
    </source>
</evidence>
<evidence type="ECO:0000256" key="1">
    <source>
        <dbReference type="ARBA" id="ARBA00022898"/>
    </source>
</evidence>
<comment type="similarity">
    <text evidence="2 4">Belongs to the pyridoxal phosphate-binding protein YggS/PROSC family.</text>
</comment>
<dbReference type="GO" id="GO:0030170">
    <property type="term" value="F:pyridoxal phosphate binding"/>
    <property type="evidence" value="ECO:0007669"/>
    <property type="project" value="UniProtKB-UniRule"/>
</dbReference>
<dbReference type="AlphaFoldDB" id="A0A2P8HX09"/>
<gene>
    <name evidence="6" type="ORF">B0H94_10236</name>
</gene>
<dbReference type="RefSeq" id="WP_106587486.1">
    <property type="nucleotide sequence ID" value="NZ_PYAV01000002.1"/>
</dbReference>
<evidence type="ECO:0000256" key="4">
    <source>
        <dbReference type="RuleBase" id="RU004514"/>
    </source>
</evidence>
<comment type="function">
    <text evidence="2">Pyridoxal 5'-phosphate (PLP)-binding protein, which is involved in PLP homeostasis.</text>
</comment>
<proteinExistence type="inferred from homology"/>
<evidence type="ECO:0000259" key="5">
    <source>
        <dbReference type="Pfam" id="PF01168"/>
    </source>
</evidence>
<dbReference type="Pfam" id="PF01168">
    <property type="entry name" value="Ala_racemase_N"/>
    <property type="match status" value="1"/>
</dbReference>
<dbReference type="Gene3D" id="3.20.20.10">
    <property type="entry name" value="Alanine racemase"/>
    <property type="match status" value="1"/>
</dbReference>
<feature type="domain" description="Alanine racemase N-terminal" evidence="5">
    <location>
        <begin position="41"/>
        <end position="225"/>
    </location>
</feature>
<keyword evidence="7" id="KW-1185">Reference proteome</keyword>